<comment type="caution">
    <text evidence="1">The sequence shown here is derived from an EMBL/GenBank/DDBJ whole genome shotgun (WGS) entry which is preliminary data.</text>
</comment>
<protein>
    <recommendedName>
        <fullName evidence="3">Peptidase inhibitor I78 family protein</fullName>
    </recommendedName>
</protein>
<dbReference type="Pfam" id="PF11720">
    <property type="entry name" value="Inhibitor_I78"/>
    <property type="match status" value="1"/>
</dbReference>
<organism evidence="1 2">
    <name type="scientific">Marivita geojedonensis</name>
    <dbReference type="NCBI Taxonomy" id="1123756"/>
    <lineage>
        <taxon>Bacteria</taxon>
        <taxon>Pseudomonadati</taxon>
        <taxon>Pseudomonadota</taxon>
        <taxon>Alphaproteobacteria</taxon>
        <taxon>Rhodobacterales</taxon>
        <taxon>Roseobacteraceae</taxon>
        <taxon>Marivita</taxon>
    </lineage>
</organism>
<dbReference type="InterPro" id="IPR021719">
    <property type="entry name" value="Prot_inh_I78"/>
</dbReference>
<evidence type="ECO:0000313" key="1">
    <source>
        <dbReference type="EMBL" id="OSQ53207.1"/>
    </source>
</evidence>
<dbReference type="Gene3D" id="3.30.10.10">
    <property type="entry name" value="Trypsin Inhibitor V, subunit A"/>
    <property type="match status" value="1"/>
</dbReference>
<evidence type="ECO:0008006" key="3">
    <source>
        <dbReference type="Google" id="ProtNLM"/>
    </source>
</evidence>
<dbReference type="PROSITE" id="PS51257">
    <property type="entry name" value="PROKAR_LIPOPROTEIN"/>
    <property type="match status" value="1"/>
</dbReference>
<name>A0A1X4NQM2_9RHOB</name>
<reference evidence="1 2" key="1">
    <citation type="submission" date="2014-03" db="EMBL/GenBank/DDBJ databases">
        <title>The draft genome sequence of Marivita geojedonensis KCTC 23882.</title>
        <authorList>
            <person name="Lai Q."/>
            <person name="Shao Z."/>
        </authorList>
    </citation>
    <scope>NUCLEOTIDE SEQUENCE [LARGE SCALE GENOMIC DNA]</scope>
    <source>
        <strain evidence="1 2">DPG-138</strain>
    </source>
</reference>
<dbReference type="EMBL" id="JFKC01000001">
    <property type="protein sequence ID" value="OSQ53207.1"/>
    <property type="molecule type" value="Genomic_DNA"/>
</dbReference>
<evidence type="ECO:0000313" key="2">
    <source>
        <dbReference type="Proteomes" id="UP000193926"/>
    </source>
</evidence>
<dbReference type="RefSeq" id="WP_085634867.1">
    <property type="nucleotide sequence ID" value="NZ_JFKC01000001.1"/>
</dbReference>
<dbReference type="STRING" id="1123756.MGEO_01200"/>
<dbReference type="AlphaFoldDB" id="A0A1X4NQM2"/>
<proteinExistence type="predicted"/>
<dbReference type="OrthoDB" id="8724542at2"/>
<gene>
    <name evidence="1" type="ORF">MGEO_01200</name>
</gene>
<dbReference type="Proteomes" id="UP000193926">
    <property type="component" value="Unassembled WGS sequence"/>
</dbReference>
<accession>A0A1X4NQM2</accession>
<keyword evidence="2" id="KW-1185">Reference proteome</keyword>
<sequence length="88" mass="9715">MRIYTALAVCLTLVACQEVTVAEKPVESCGAEDMSHLMGLQRAQLETIAFSQPHRILGPNDPMTMDFRGDRVNFALDDRGAVVRIYCG</sequence>